<protein>
    <submittedName>
        <fullName evidence="3">Catechol 2,3-dioxygenase</fullName>
    </submittedName>
</protein>
<evidence type="ECO:0000313" key="4">
    <source>
        <dbReference type="Proteomes" id="UP000242310"/>
    </source>
</evidence>
<evidence type="ECO:0000259" key="2">
    <source>
        <dbReference type="PROSITE" id="PS51819"/>
    </source>
</evidence>
<dbReference type="RefSeq" id="WP_106589516.1">
    <property type="nucleotide sequence ID" value="NZ_PYAV01000012.1"/>
</dbReference>
<proteinExistence type="predicted"/>
<keyword evidence="1" id="KW-0479">Metal-binding</keyword>
<dbReference type="PANTHER" id="PTHR43279:SF1">
    <property type="entry name" value="CATECHOL-2,3-DIOXYGENASE"/>
    <property type="match status" value="1"/>
</dbReference>
<evidence type="ECO:0000256" key="1">
    <source>
        <dbReference type="ARBA" id="ARBA00022723"/>
    </source>
</evidence>
<dbReference type="AlphaFoldDB" id="A0A2P8H9T3"/>
<keyword evidence="4" id="KW-1185">Reference proteome</keyword>
<dbReference type="InterPro" id="IPR018146">
    <property type="entry name" value="Glyoxalase_1_CS"/>
</dbReference>
<comment type="caution">
    <text evidence="3">The sequence shown here is derived from an EMBL/GenBank/DDBJ whole genome shotgun (WGS) entry which is preliminary data.</text>
</comment>
<dbReference type="GO" id="GO:0051213">
    <property type="term" value="F:dioxygenase activity"/>
    <property type="evidence" value="ECO:0007669"/>
    <property type="project" value="UniProtKB-KW"/>
</dbReference>
<dbReference type="Gene3D" id="3.10.180.10">
    <property type="entry name" value="2,3-Dihydroxybiphenyl 1,2-Dioxygenase, domain 1"/>
    <property type="match status" value="2"/>
</dbReference>
<sequence length="282" mass="31324">MPFHRKPTTFVSHVHLHVQNLERTISFYQDTLGFHVLYQTDSEAAFSADGETALITAGQPIGVTPKERYTTGLYHFALLLPTRKDLAKIVTYFNEIGLNFGSSDHTVSESIYLADPDGNGIEIYADRDPDGWTWENGEVNLTVDPLNYRDLLAENDGAPWKKMPEATLMGHVHLHAADLEETEDFYLEGLGFEMVRRFNPQTHFIADGKYHHHIALNTWHGVGAPAPSPSSAGMAYFTLNVADKEKQIAITSKLESLGTPVTKTEDAVWAADPSGTKIKIVV</sequence>
<dbReference type="SUPFAM" id="SSF54593">
    <property type="entry name" value="Glyoxalase/Bleomycin resistance protein/Dihydroxybiphenyl dioxygenase"/>
    <property type="match status" value="2"/>
</dbReference>
<dbReference type="OrthoDB" id="9792626at2"/>
<name>A0A2P8H9T3_9BACI</name>
<dbReference type="EMBL" id="PYAV01000012">
    <property type="protein sequence ID" value="PSL42982.1"/>
    <property type="molecule type" value="Genomic_DNA"/>
</dbReference>
<feature type="domain" description="VOC" evidence="2">
    <location>
        <begin position="168"/>
        <end position="282"/>
    </location>
</feature>
<dbReference type="GO" id="GO:0004462">
    <property type="term" value="F:lactoylglutathione lyase activity"/>
    <property type="evidence" value="ECO:0007669"/>
    <property type="project" value="InterPro"/>
</dbReference>
<gene>
    <name evidence="3" type="ORF">B0H94_11265</name>
</gene>
<dbReference type="GO" id="GO:0046872">
    <property type="term" value="F:metal ion binding"/>
    <property type="evidence" value="ECO:0007669"/>
    <property type="project" value="UniProtKB-KW"/>
</dbReference>
<dbReference type="CDD" id="cd16359">
    <property type="entry name" value="VOC_BsCatE_like_C"/>
    <property type="match status" value="1"/>
</dbReference>
<dbReference type="InterPro" id="IPR004360">
    <property type="entry name" value="Glyas_Fos-R_dOase_dom"/>
</dbReference>
<dbReference type="PANTHER" id="PTHR43279">
    <property type="entry name" value="CATECHOL-2,3-DIOXYGENASE"/>
    <property type="match status" value="1"/>
</dbReference>
<dbReference type="PROSITE" id="PS51819">
    <property type="entry name" value="VOC"/>
    <property type="match status" value="2"/>
</dbReference>
<evidence type="ECO:0000313" key="3">
    <source>
        <dbReference type="EMBL" id="PSL42982.1"/>
    </source>
</evidence>
<dbReference type="Proteomes" id="UP000242310">
    <property type="component" value="Unassembled WGS sequence"/>
</dbReference>
<reference evidence="3 4" key="1">
    <citation type="submission" date="2018-03" db="EMBL/GenBank/DDBJ databases">
        <title>Genomic Encyclopedia of Type Strains, Phase III (KMG-III): the genomes of soil and plant-associated and newly described type strains.</title>
        <authorList>
            <person name="Whitman W."/>
        </authorList>
    </citation>
    <scope>NUCLEOTIDE SEQUENCE [LARGE SCALE GENOMIC DNA]</scope>
    <source>
        <strain evidence="3 4">CGMCC 1.07653</strain>
    </source>
</reference>
<organism evidence="3 4">
    <name type="scientific">Salsuginibacillus halophilus</name>
    <dbReference type="NCBI Taxonomy" id="517424"/>
    <lineage>
        <taxon>Bacteria</taxon>
        <taxon>Bacillati</taxon>
        <taxon>Bacillota</taxon>
        <taxon>Bacilli</taxon>
        <taxon>Bacillales</taxon>
        <taxon>Bacillaceae</taxon>
        <taxon>Salsuginibacillus</taxon>
    </lineage>
</organism>
<keyword evidence="3" id="KW-0223">Dioxygenase</keyword>
<dbReference type="InterPro" id="IPR029068">
    <property type="entry name" value="Glyas_Bleomycin-R_OHBP_Dase"/>
</dbReference>
<dbReference type="Pfam" id="PF00903">
    <property type="entry name" value="Glyoxalase"/>
    <property type="match status" value="2"/>
</dbReference>
<accession>A0A2P8H9T3</accession>
<dbReference type="InterPro" id="IPR037523">
    <property type="entry name" value="VOC_core"/>
</dbReference>
<feature type="domain" description="VOC" evidence="2">
    <location>
        <begin position="10"/>
        <end position="126"/>
    </location>
</feature>
<keyword evidence="3" id="KW-0560">Oxidoreductase</keyword>
<dbReference type="PROSITE" id="PS00934">
    <property type="entry name" value="GLYOXALASE_I_1"/>
    <property type="match status" value="1"/>
</dbReference>